<feature type="transmembrane region" description="Helical" evidence="1">
    <location>
        <begin position="260"/>
        <end position="283"/>
    </location>
</feature>
<proteinExistence type="predicted"/>
<evidence type="ECO:0000313" key="3">
    <source>
        <dbReference type="Proteomes" id="UP001177003"/>
    </source>
</evidence>
<feature type="transmembrane region" description="Helical" evidence="1">
    <location>
        <begin position="341"/>
        <end position="372"/>
    </location>
</feature>
<feature type="transmembrane region" description="Helical" evidence="1">
    <location>
        <begin position="107"/>
        <end position="129"/>
    </location>
</feature>
<feature type="transmembrane region" description="Helical" evidence="1">
    <location>
        <begin position="12"/>
        <end position="33"/>
    </location>
</feature>
<sequence>MDWESPSDAMPWVGLYVGVASLVCTLAMAADLFQGFRQWKLWFPCRFFTINAVSITLIAIAMKLPVDLTTDVSQGLDTTSKFLSVVFLVAMLANFLPSLGLMNDKELLMNIVALGILIVTITVNVWIQISTTTPLTIPILIIIMIFSLPWPFSVALTVSASRRILQHKYKELHRLASNHQDMNTNMNMNFSYKRLKCYVNKHWMMAETGNPQFVVACSSVSSALGVICSVLVCISFYFLISLFGDTSNLHYGRSDYKWSINVIVTIQSIGTIVGSIAPIFRCLSSTIDFNLSKKWIKNHLNVFRVEKHWIQRLQHWKRCHVRSHIPGRHCKKAFHSIKNMILNFCIGIQITVVIICNTICLLPRSFLILIIFCKSLLKSFKQEPNVDTNGNVISDLDQEYTRYVLQVEAETKLSKRILRNALNSMTRLLHESEEKEPSNLIKLLKKSTGFHGVLEFDSDQVPSSHQEETKNCWSLVVVTLTAISISLPNIASIHVKELLSSMREGLQFVMHVEESLNVNSDLVKARKAARRMWTDVEVYSRWLQTDLQKKAREGRTSKDILQWLGDEAIKIVIEFMRRKNGILDHSLRKFIAANSMYRISQTILLHCNTQENWPNDEGIFEFISSMIADMLSACFTNLPRVIAMKCHDDAIEKREESIRTTTRVLGKSKKILKILKKRQVPNLDFESMAYVDKWHALPKSHIHNCCSPSKRIQLPASLSSNQSLVVTIM</sequence>
<gene>
    <name evidence="2" type="ORF">LSALG_LOCUS8983</name>
</gene>
<name>A0AA35VBH0_LACSI</name>
<feature type="transmembrane region" description="Helical" evidence="1">
    <location>
        <begin position="213"/>
        <end position="240"/>
    </location>
</feature>
<organism evidence="2 3">
    <name type="scientific">Lactuca saligna</name>
    <name type="common">Willowleaf lettuce</name>
    <dbReference type="NCBI Taxonomy" id="75948"/>
    <lineage>
        <taxon>Eukaryota</taxon>
        <taxon>Viridiplantae</taxon>
        <taxon>Streptophyta</taxon>
        <taxon>Embryophyta</taxon>
        <taxon>Tracheophyta</taxon>
        <taxon>Spermatophyta</taxon>
        <taxon>Magnoliopsida</taxon>
        <taxon>eudicotyledons</taxon>
        <taxon>Gunneridae</taxon>
        <taxon>Pentapetalae</taxon>
        <taxon>asterids</taxon>
        <taxon>campanulids</taxon>
        <taxon>Asterales</taxon>
        <taxon>Asteraceae</taxon>
        <taxon>Cichorioideae</taxon>
        <taxon>Cichorieae</taxon>
        <taxon>Lactucinae</taxon>
        <taxon>Lactuca</taxon>
    </lineage>
</organism>
<accession>A0AA35VBH0</accession>
<dbReference type="PANTHER" id="PTHR35307:SF9">
    <property type="entry name" value="TRANSMEMBRANE PROTEIN"/>
    <property type="match status" value="1"/>
</dbReference>
<evidence type="ECO:0000256" key="1">
    <source>
        <dbReference type="SAM" id="Phobius"/>
    </source>
</evidence>
<keyword evidence="1" id="KW-0812">Transmembrane</keyword>
<evidence type="ECO:0000313" key="2">
    <source>
        <dbReference type="EMBL" id="CAI9268565.1"/>
    </source>
</evidence>
<feature type="transmembrane region" description="Helical" evidence="1">
    <location>
        <begin position="82"/>
        <end position="100"/>
    </location>
</feature>
<feature type="transmembrane region" description="Helical" evidence="1">
    <location>
        <begin position="135"/>
        <end position="158"/>
    </location>
</feature>
<reference evidence="2" key="1">
    <citation type="submission" date="2023-04" db="EMBL/GenBank/DDBJ databases">
        <authorList>
            <person name="Vijverberg K."/>
            <person name="Xiong W."/>
            <person name="Schranz E."/>
        </authorList>
    </citation>
    <scope>NUCLEOTIDE SEQUENCE</scope>
</reference>
<dbReference type="PANTHER" id="PTHR35307">
    <property type="entry name" value="PROTEIN, PUTATIVE-RELATED"/>
    <property type="match status" value="1"/>
</dbReference>
<keyword evidence="1" id="KW-1133">Transmembrane helix</keyword>
<feature type="transmembrane region" description="Helical" evidence="1">
    <location>
        <begin position="45"/>
        <end position="62"/>
    </location>
</feature>
<dbReference type="AlphaFoldDB" id="A0AA35VBH0"/>
<keyword evidence="3" id="KW-1185">Reference proteome</keyword>
<keyword evidence="1" id="KW-0472">Membrane</keyword>
<dbReference type="Proteomes" id="UP001177003">
    <property type="component" value="Chromosome 1"/>
</dbReference>
<protein>
    <submittedName>
        <fullName evidence="2">Uncharacterized protein</fullName>
    </submittedName>
</protein>
<dbReference type="EMBL" id="OX465077">
    <property type="protein sequence ID" value="CAI9268565.1"/>
    <property type="molecule type" value="Genomic_DNA"/>
</dbReference>